<evidence type="ECO:0000256" key="8">
    <source>
        <dbReference type="ARBA" id="ARBA00022701"/>
    </source>
</evidence>
<sequence>MPYNSLSNCVSSISASVSLLDDSINTLDDAAKDLARLKKVLSIKKVFGLVPESDLENAKQNIKSEVQPQIGSVLVRIRRELNTLERKKMNLIGKIDLQEQRLDSARGGKSSSTNKKIRRKLVYRGDVSDEKLTRLMLLQNKKDRLKYSLSRHNLQSQRARLSKIPSLQPQ</sequence>
<keyword evidence="8" id="KW-0493">Microtubule</keyword>
<dbReference type="GO" id="GO:0005876">
    <property type="term" value="C:spindle microtubule"/>
    <property type="evidence" value="ECO:0007669"/>
    <property type="project" value="InterPro"/>
</dbReference>
<dbReference type="InterPro" id="IPR013251">
    <property type="entry name" value="DASH_Spc19"/>
</dbReference>
<dbReference type="Pfam" id="PF08287">
    <property type="entry name" value="DASH_Spc19"/>
    <property type="match status" value="1"/>
</dbReference>
<evidence type="ECO:0000256" key="2">
    <source>
        <dbReference type="ARBA" id="ARBA00004186"/>
    </source>
</evidence>
<keyword evidence="11" id="KW-0995">Kinetochore</keyword>
<keyword evidence="7" id="KW-0963">Cytoplasm</keyword>
<dbReference type="Proteomes" id="UP000837801">
    <property type="component" value="Unassembled WGS sequence"/>
</dbReference>
<keyword evidence="6" id="KW-0158">Chromosome</keyword>
<evidence type="ECO:0000256" key="3">
    <source>
        <dbReference type="ARBA" id="ARBA00004629"/>
    </source>
</evidence>
<dbReference type="PANTHER" id="PTHR28262:SF1">
    <property type="entry name" value="DASH COMPLEX SUBUNIT SPC19"/>
    <property type="match status" value="1"/>
</dbReference>
<name>A0A9P0VZD0_9ASCO</name>
<dbReference type="GO" id="GO:0008608">
    <property type="term" value="P:attachment of spindle microtubules to kinetochore"/>
    <property type="evidence" value="ECO:0007669"/>
    <property type="project" value="InterPro"/>
</dbReference>
<evidence type="ECO:0000256" key="9">
    <source>
        <dbReference type="ARBA" id="ARBA00022776"/>
    </source>
</evidence>
<evidence type="ECO:0000313" key="19">
    <source>
        <dbReference type="Proteomes" id="UP000837801"/>
    </source>
</evidence>
<organism evidence="18 19">
    <name type="scientific">[Candida] railenensis</name>
    <dbReference type="NCBI Taxonomy" id="45579"/>
    <lineage>
        <taxon>Eukaryota</taxon>
        <taxon>Fungi</taxon>
        <taxon>Dikarya</taxon>
        <taxon>Ascomycota</taxon>
        <taxon>Saccharomycotina</taxon>
        <taxon>Pichiomycetes</taxon>
        <taxon>Debaryomycetaceae</taxon>
        <taxon>Kurtzmaniella</taxon>
    </lineage>
</organism>
<keyword evidence="19" id="KW-1185">Reference proteome</keyword>
<evidence type="ECO:0000256" key="7">
    <source>
        <dbReference type="ARBA" id="ARBA00022490"/>
    </source>
</evidence>
<accession>A0A9P0VZD0</accession>
<evidence type="ECO:0000256" key="4">
    <source>
        <dbReference type="ARBA" id="ARBA00008952"/>
    </source>
</evidence>
<keyword evidence="10" id="KW-0159">Chromosome partition</keyword>
<evidence type="ECO:0000256" key="11">
    <source>
        <dbReference type="ARBA" id="ARBA00022838"/>
    </source>
</evidence>
<dbReference type="OrthoDB" id="3361333at2759"/>
<dbReference type="GO" id="GO:0042729">
    <property type="term" value="C:DASH complex"/>
    <property type="evidence" value="ECO:0007669"/>
    <property type="project" value="InterPro"/>
</dbReference>
<evidence type="ECO:0000256" key="15">
    <source>
        <dbReference type="ARBA" id="ARBA00032583"/>
    </source>
</evidence>
<keyword evidence="9" id="KW-0132">Cell division</keyword>
<dbReference type="AlphaFoldDB" id="A0A9P0VZD0"/>
<feature type="coiled-coil region" evidence="17">
    <location>
        <begin position="74"/>
        <end position="101"/>
    </location>
</feature>
<dbReference type="EMBL" id="CAKXYY010000019">
    <property type="protein sequence ID" value="CAH2354797.1"/>
    <property type="molecule type" value="Genomic_DNA"/>
</dbReference>
<keyword evidence="14" id="KW-0137">Centromere</keyword>
<evidence type="ECO:0000256" key="10">
    <source>
        <dbReference type="ARBA" id="ARBA00022829"/>
    </source>
</evidence>
<protein>
    <recommendedName>
        <fullName evidence="5">DASH complex subunit SPC19</fullName>
    </recommendedName>
    <alternativeName>
        <fullName evidence="15">Outer kinetochore protein SPC19</fullName>
    </alternativeName>
</protein>
<keyword evidence="17" id="KW-0175">Coiled coil</keyword>
<gene>
    <name evidence="18" type="ORF">CLIB1423_19S00518</name>
</gene>
<comment type="caution">
    <text evidence="18">The sequence shown here is derived from an EMBL/GenBank/DDBJ whole genome shotgun (WGS) entry which is preliminary data.</text>
</comment>
<evidence type="ECO:0000256" key="13">
    <source>
        <dbReference type="ARBA" id="ARBA00023242"/>
    </source>
</evidence>
<keyword evidence="13" id="KW-0539">Nucleus</keyword>
<comment type="similarity">
    <text evidence="4">Belongs to the DASH complex SPC19 family.</text>
</comment>
<evidence type="ECO:0000256" key="12">
    <source>
        <dbReference type="ARBA" id="ARBA00023212"/>
    </source>
</evidence>
<evidence type="ECO:0000256" key="14">
    <source>
        <dbReference type="ARBA" id="ARBA00023328"/>
    </source>
</evidence>
<keyword evidence="9" id="KW-0131">Cell cycle</keyword>
<evidence type="ECO:0000256" key="17">
    <source>
        <dbReference type="SAM" id="Coils"/>
    </source>
</evidence>
<evidence type="ECO:0000256" key="6">
    <source>
        <dbReference type="ARBA" id="ARBA00022454"/>
    </source>
</evidence>
<keyword evidence="12" id="KW-0206">Cytoskeleton</keyword>
<comment type="subunit">
    <text evidence="16">Component of the DASH complex consisting of ASK1, DAD1, DAD2, DAD3, DAD4, DAM1, DUO1, HSK3, SPC19 and SPC34, with a stoichiometry of one copy of each subunit per complex. Multiple DASH complexes oligomerize to form a ring that encircles spindle microtubules and organizes the rod-like NDC80 complexes of the outer kinetochore. DASH complex oligomerization strengthens microtubule attachments. On cytoplasmic microtubules, DASH complexes appear to form patches instead of rings.</text>
</comment>
<proteinExistence type="inferred from homology"/>
<evidence type="ECO:0000256" key="1">
    <source>
        <dbReference type="ARBA" id="ARBA00004123"/>
    </source>
</evidence>
<comment type="subcellular location">
    <subcellularLocation>
        <location evidence="3">Chromosome</location>
        <location evidence="3">Centromere</location>
        <location evidence="3">Kinetochore</location>
    </subcellularLocation>
    <subcellularLocation>
        <location evidence="2">Cytoplasm</location>
        <location evidence="2">Cytoskeleton</location>
        <location evidence="2">Spindle</location>
    </subcellularLocation>
    <subcellularLocation>
        <location evidence="1">Nucleus</location>
    </subcellularLocation>
</comment>
<evidence type="ECO:0000313" key="18">
    <source>
        <dbReference type="EMBL" id="CAH2354797.1"/>
    </source>
</evidence>
<reference evidence="18" key="1">
    <citation type="submission" date="2022-03" db="EMBL/GenBank/DDBJ databases">
        <authorList>
            <person name="Legras J.-L."/>
            <person name="Devillers H."/>
            <person name="Grondin C."/>
        </authorList>
    </citation>
    <scope>NUCLEOTIDE SEQUENCE</scope>
    <source>
        <strain evidence="18">CLIB 1423</strain>
    </source>
</reference>
<dbReference type="PANTHER" id="PTHR28262">
    <property type="entry name" value="DASH COMPLEX SUBUNIT SPC19"/>
    <property type="match status" value="1"/>
</dbReference>
<evidence type="ECO:0000256" key="16">
    <source>
        <dbReference type="ARBA" id="ARBA00046633"/>
    </source>
</evidence>
<keyword evidence="9" id="KW-0498">Mitosis</keyword>
<evidence type="ECO:0000256" key="5">
    <source>
        <dbReference type="ARBA" id="ARBA00016329"/>
    </source>
</evidence>